<dbReference type="EMBL" id="BARS01005130">
    <property type="protein sequence ID" value="GAF68829.1"/>
    <property type="molecule type" value="Genomic_DNA"/>
</dbReference>
<protein>
    <submittedName>
        <fullName evidence="1">Uncharacterized protein</fullName>
    </submittedName>
</protein>
<name>X0RJ10_9ZZZZ</name>
<sequence>SIKFETYNSKVEGKFERSEIRHIIEILDNAI</sequence>
<comment type="caution">
    <text evidence="1">The sequence shown here is derived from an EMBL/GenBank/DDBJ whole genome shotgun (WGS) entry which is preliminary data.</text>
</comment>
<dbReference type="AlphaFoldDB" id="X0RJ10"/>
<organism evidence="1">
    <name type="scientific">marine sediment metagenome</name>
    <dbReference type="NCBI Taxonomy" id="412755"/>
    <lineage>
        <taxon>unclassified sequences</taxon>
        <taxon>metagenomes</taxon>
        <taxon>ecological metagenomes</taxon>
    </lineage>
</organism>
<feature type="non-terminal residue" evidence="1">
    <location>
        <position position="1"/>
    </location>
</feature>
<evidence type="ECO:0000313" key="1">
    <source>
        <dbReference type="EMBL" id="GAF68829.1"/>
    </source>
</evidence>
<reference evidence="1" key="1">
    <citation type="journal article" date="2014" name="Front. Microbiol.">
        <title>High frequency of phylogenetically diverse reductive dehalogenase-homologous genes in deep subseafloor sedimentary metagenomes.</title>
        <authorList>
            <person name="Kawai M."/>
            <person name="Futagami T."/>
            <person name="Toyoda A."/>
            <person name="Takaki Y."/>
            <person name="Nishi S."/>
            <person name="Hori S."/>
            <person name="Arai W."/>
            <person name="Tsubouchi T."/>
            <person name="Morono Y."/>
            <person name="Uchiyama I."/>
            <person name="Ito T."/>
            <person name="Fujiyama A."/>
            <person name="Inagaki F."/>
            <person name="Takami H."/>
        </authorList>
    </citation>
    <scope>NUCLEOTIDE SEQUENCE</scope>
    <source>
        <strain evidence="1">Expedition CK06-06</strain>
    </source>
</reference>
<proteinExistence type="predicted"/>
<gene>
    <name evidence="1" type="ORF">S01H1_10041</name>
</gene>
<accession>X0RJ10</accession>